<dbReference type="InterPro" id="IPR036291">
    <property type="entry name" value="NAD(P)-bd_dom_sf"/>
</dbReference>
<dbReference type="InterPro" id="IPR051687">
    <property type="entry name" value="Peroxisomal_Beta-Oxidation"/>
</dbReference>
<comment type="caution">
    <text evidence="5">The sequence shown here is derived from an EMBL/GenBank/DDBJ whole genome shotgun (WGS) entry which is preliminary data.</text>
</comment>
<organism evidence="5 6">
    <name type="scientific">Pseudomonas putida</name>
    <name type="common">Arthrobacter siderocapsulatus</name>
    <dbReference type="NCBI Taxonomy" id="303"/>
    <lineage>
        <taxon>Bacteria</taxon>
        <taxon>Pseudomonadati</taxon>
        <taxon>Pseudomonadota</taxon>
        <taxon>Gammaproteobacteria</taxon>
        <taxon>Pseudomonadales</taxon>
        <taxon>Pseudomonadaceae</taxon>
        <taxon>Pseudomonas</taxon>
    </lineage>
</organism>
<dbReference type="RefSeq" id="WP_064301416.1">
    <property type="nucleotide sequence ID" value="NZ_LUCV01000004.1"/>
</dbReference>
<dbReference type="Gene3D" id="3.40.50.720">
    <property type="entry name" value="NAD(P)-binding Rossmann-like Domain"/>
    <property type="match status" value="1"/>
</dbReference>
<evidence type="ECO:0000256" key="3">
    <source>
        <dbReference type="RuleBase" id="RU000363"/>
    </source>
</evidence>
<dbReference type="EMBL" id="LUCV01000004">
    <property type="protein sequence ID" value="OAI94847.1"/>
    <property type="molecule type" value="Genomic_DNA"/>
</dbReference>
<dbReference type="PRINTS" id="PR00081">
    <property type="entry name" value="GDHRDH"/>
</dbReference>
<protein>
    <recommendedName>
        <fullName evidence="4">Ketoreductase domain-containing protein</fullName>
    </recommendedName>
</protein>
<dbReference type="Proteomes" id="UP000077752">
    <property type="component" value="Unassembled WGS sequence"/>
</dbReference>
<proteinExistence type="inferred from homology"/>
<evidence type="ECO:0000256" key="1">
    <source>
        <dbReference type="ARBA" id="ARBA00006484"/>
    </source>
</evidence>
<evidence type="ECO:0000313" key="5">
    <source>
        <dbReference type="EMBL" id="OAI94847.1"/>
    </source>
</evidence>
<gene>
    <name evidence="5" type="ORF">AYO28_07415</name>
</gene>
<evidence type="ECO:0000259" key="4">
    <source>
        <dbReference type="SMART" id="SM00822"/>
    </source>
</evidence>
<evidence type="ECO:0000256" key="2">
    <source>
        <dbReference type="ARBA" id="ARBA00023002"/>
    </source>
</evidence>
<evidence type="ECO:0000313" key="6">
    <source>
        <dbReference type="Proteomes" id="UP000077752"/>
    </source>
</evidence>
<name>A0A177SV06_PSEPU</name>
<dbReference type="Pfam" id="PF00106">
    <property type="entry name" value="adh_short"/>
    <property type="match status" value="1"/>
</dbReference>
<dbReference type="AlphaFoldDB" id="A0A177SV06"/>
<dbReference type="InterPro" id="IPR002347">
    <property type="entry name" value="SDR_fam"/>
</dbReference>
<accession>A0A177SV06</accession>
<feature type="domain" description="Ketoreductase" evidence="4">
    <location>
        <begin position="7"/>
        <end position="200"/>
    </location>
</feature>
<dbReference type="InterPro" id="IPR020904">
    <property type="entry name" value="Sc_DH/Rdtase_CS"/>
</dbReference>
<dbReference type="InterPro" id="IPR057326">
    <property type="entry name" value="KR_dom"/>
</dbReference>
<dbReference type="PANTHER" id="PTHR45024:SF2">
    <property type="entry name" value="SCP2 DOMAIN-CONTAINING PROTEIN"/>
    <property type="match status" value="1"/>
</dbReference>
<dbReference type="PANTHER" id="PTHR45024">
    <property type="entry name" value="DEHYDROGENASES, SHORT CHAIN"/>
    <property type="match status" value="1"/>
</dbReference>
<sequence length="322" mass="33759">MLDFHGKVVLITGAGRGIGRQHAMSLAERGACVVINDYGVDGRGEQGGDSAPADAVVAQIHAAGGQAMAACCDIGERAQVAKMMEAIIAQWGRLDVLIHNASTYADLGPFEASSVDDLERIMRVNVTGGWNVAHAAWPHMQRQGQGRIVITGSGAGMFGRRRDQAYSVAKSALIGMTKVLATEGDPQGIKVNLVGPVAFTDQSKAQGIPSIMERFAPPVMVSNLVMLLAHVDCPVTGEMFHCGGGFVSRVFVGETAGATFSLETMSPEGLLEALPGILDEAGYTVPRSSDQSGARLSAGIASINPEFAEVLASAKRERAARR</sequence>
<reference evidence="5 6" key="1">
    <citation type="submission" date="2016-03" db="EMBL/GenBank/DDBJ databases">
        <title>Draft Genome Assembly of Pseudomonas putida strain CBF10-2.</title>
        <authorList>
            <person name="Iyer R.S."/>
            <person name="Damania A."/>
        </authorList>
    </citation>
    <scope>NUCLEOTIDE SEQUENCE [LARGE SCALE GENOMIC DNA]</scope>
    <source>
        <strain evidence="5 6">CBF10-2</strain>
    </source>
</reference>
<dbReference type="GO" id="GO:0016491">
    <property type="term" value="F:oxidoreductase activity"/>
    <property type="evidence" value="ECO:0007669"/>
    <property type="project" value="UniProtKB-KW"/>
</dbReference>
<dbReference type="PROSITE" id="PS00061">
    <property type="entry name" value="ADH_SHORT"/>
    <property type="match status" value="1"/>
</dbReference>
<dbReference type="PRINTS" id="PR00080">
    <property type="entry name" value="SDRFAMILY"/>
</dbReference>
<dbReference type="SMART" id="SM00822">
    <property type="entry name" value="PKS_KR"/>
    <property type="match status" value="1"/>
</dbReference>
<comment type="similarity">
    <text evidence="1 3">Belongs to the short-chain dehydrogenases/reductases (SDR) family.</text>
</comment>
<keyword evidence="2" id="KW-0560">Oxidoreductase</keyword>
<dbReference type="SUPFAM" id="SSF51735">
    <property type="entry name" value="NAD(P)-binding Rossmann-fold domains"/>
    <property type="match status" value="1"/>
</dbReference>